<feature type="domain" description="MacB-like periplasmic core" evidence="8">
    <location>
        <begin position="452"/>
        <end position="647"/>
    </location>
</feature>
<dbReference type="Pfam" id="PF02687">
    <property type="entry name" value="FtsX"/>
    <property type="match status" value="2"/>
</dbReference>
<keyword evidence="3 6" id="KW-0812">Transmembrane</keyword>
<dbReference type="InterPro" id="IPR050250">
    <property type="entry name" value="Macrolide_Exporter_MacB"/>
</dbReference>
<evidence type="ECO:0000259" key="8">
    <source>
        <dbReference type="Pfam" id="PF12704"/>
    </source>
</evidence>
<feature type="transmembrane region" description="Helical" evidence="6">
    <location>
        <begin position="337"/>
        <end position="363"/>
    </location>
</feature>
<dbReference type="AlphaFoldDB" id="A0A1W1ZCA5"/>
<evidence type="ECO:0000256" key="2">
    <source>
        <dbReference type="ARBA" id="ARBA00022475"/>
    </source>
</evidence>
<evidence type="ECO:0000313" key="9">
    <source>
        <dbReference type="EMBL" id="SMC46060.1"/>
    </source>
</evidence>
<protein>
    <submittedName>
        <fullName evidence="9">Putative ABC transport system permease protein</fullName>
    </submittedName>
</protein>
<feature type="domain" description="ABC3 transporter permease C-terminal" evidence="7">
    <location>
        <begin position="297"/>
        <end position="409"/>
    </location>
</feature>
<keyword evidence="5 6" id="KW-0472">Membrane</keyword>
<evidence type="ECO:0000313" key="10">
    <source>
        <dbReference type="Proteomes" id="UP000192393"/>
    </source>
</evidence>
<dbReference type="PANTHER" id="PTHR30572">
    <property type="entry name" value="MEMBRANE COMPONENT OF TRANSPORTER-RELATED"/>
    <property type="match status" value="1"/>
</dbReference>
<dbReference type="InterPro" id="IPR025857">
    <property type="entry name" value="MacB_PCD"/>
</dbReference>
<feature type="transmembrane region" description="Helical" evidence="6">
    <location>
        <begin position="768"/>
        <end position="791"/>
    </location>
</feature>
<evidence type="ECO:0000256" key="1">
    <source>
        <dbReference type="ARBA" id="ARBA00004651"/>
    </source>
</evidence>
<reference evidence="9 10" key="1">
    <citation type="submission" date="2017-04" db="EMBL/GenBank/DDBJ databases">
        <authorList>
            <person name="Afonso C.L."/>
            <person name="Miller P.J."/>
            <person name="Scott M.A."/>
            <person name="Spackman E."/>
            <person name="Goraichik I."/>
            <person name="Dimitrov K.M."/>
            <person name="Suarez D.L."/>
            <person name="Swayne D.E."/>
        </authorList>
    </citation>
    <scope>NUCLEOTIDE SEQUENCE [LARGE SCALE GENOMIC DNA]</scope>
    <source>
        <strain evidence="9 10">CGMCC 1.12708</strain>
    </source>
</reference>
<evidence type="ECO:0000256" key="4">
    <source>
        <dbReference type="ARBA" id="ARBA00022989"/>
    </source>
</evidence>
<evidence type="ECO:0000256" key="5">
    <source>
        <dbReference type="ARBA" id="ARBA00023136"/>
    </source>
</evidence>
<sequence length="805" mass="92641">MLQNWIKIAFRNFAKNKLAAFINIFGLTIGMVGVILTILYWKDELSYNQWNPQKENVYQVVHDMGSGDFWSSGTIPQGPKMKEIFPEVEDYLYINWMGSALVQSGKKSAYLDGLLPATVNFFEFFPFKFIEGSSKDILNNQQNIAISKKWATQLFENQSALGKILKIKDKEYIVRGVFDNEAASSELPEAVIALNWDELWRDYSTAWGNYQYKLYVKLQPESYSPDLMKKINHEIFYVNQVLPNSKEGGVTPEQYIEKFGETKMIFDKLSEMRLFSLGDGGTMGKGNVSLLYIMTALSIVILLLSCVNFINLSTANAMKRAKEVGVRKALGAQRKNVIFQFMFESFILCVFAFVLALALSEIILPYYNDYLNKSLKLEFGSMLGYLSLVLGFVILISGLFPALYLSKFQPLEVLKGNFSRSKSGVWVRNALMGFQFFISAFFFIGGLIVYLQVNYMMTRDLGFNADQTIVVYFNNYTDTLKYNKYELIKQSFKNIDGIEEISSGMRVPGYISSNSSNLEYLGKSVQTTNSAMDYNYLDLLKVKLVKGRKLSPEISSDTLQNILANEKLVKELGLKEPLGAEVQSGMNNQKFKIVGVVQDYFVEGFQNEIRPTIFYHWKLVSWQKYNLQAVLFKINPEKTESTLEEIEKRWKTQIEPGYPFQYKFVDQQFARTYQQYQNQKIIFFILTITVITIALLGLFGLVSFIIEQRMREISIRKTLGASQRNIVFMFSKKYIIIAAISILCSIPITFYLMQKWLENFVFRIDMPLWPYVMGLIVLLCLALFVVSIRAFKATRSNSVKYLKYE</sequence>
<dbReference type="RefSeq" id="WP_084016527.1">
    <property type="nucleotide sequence ID" value="NZ_FWXS01000002.1"/>
</dbReference>
<dbReference type="OrthoDB" id="8740261at2"/>
<feature type="transmembrane region" description="Helical" evidence="6">
    <location>
        <begin position="734"/>
        <end position="753"/>
    </location>
</feature>
<proteinExistence type="predicted"/>
<evidence type="ECO:0000259" key="7">
    <source>
        <dbReference type="Pfam" id="PF02687"/>
    </source>
</evidence>
<feature type="transmembrane region" description="Helical" evidence="6">
    <location>
        <begin position="681"/>
        <end position="706"/>
    </location>
</feature>
<feature type="transmembrane region" description="Helical" evidence="6">
    <location>
        <begin position="383"/>
        <end position="405"/>
    </location>
</feature>
<comment type="subcellular location">
    <subcellularLocation>
        <location evidence="1">Cell membrane</location>
        <topology evidence="1">Multi-pass membrane protein</topology>
    </subcellularLocation>
</comment>
<evidence type="ECO:0000256" key="6">
    <source>
        <dbReference type="SAM" id="Phobius"/>
    </source>
</evidence>
<keyword evidence="10" id="KW-1185">Reference proteome</keyword>
<dbReference type="GO" id="GO:0005886">
    <property type="term" value="C:plasma membrane"/>
    <property type="evidence" value="ECO:0007669"/>
    <property type="project" value="UniProtKB-SubCell"/>
</dbReference>
<evidence type="ECO:0000256" key="3">
    <source>
        <dbReference type="ARBA" id="ARBA00022692"/>
    </source>
</evidence>
<feature type="transmembrane region" description="Helical" evidence="6">
    <location>
        <begin position="290"/>
        <end position="312"/>
    </location>
</feature>
<dbReference type="Proteomes" id="UP000192393">
    <property type="component" value="Unassembled WGS sequence"/>
</dbReference>
<gene>
    <name evidence="9" type="ORF">SAMN06296427_102381</name>
</gene>
<name>A0A1W1ZCA5_9FLAO</name>
<keyword evidence="2" id="KW-1003">Cell membrane</keyword>
<feature type="transmembrane region" description="Helical" evidence="6">
    <location>
        <begin position="20"/>
        <end position="41"/>
    </location>
</feature>
<dbReference type="EMBL" id="FWXS01000002">
    <property type="protein sequence ID" value="SMC46060.1"/>
    <property type="molecule type" value="Genomic_DNA"/>
</dbReference>
<dbReference type="GO" id="GO:0022857">
    <property type="term" value="F:transmembrane transporter activity"/>
    <property type="evidence" value="ECO:0007669"/>
    <property type="project" value="TreeGrafter"/>
</dbReference>
<feature type="domain" description="MacB-like periplasmic core" evidence="8">
    <location>
        <begin position="21"/>
        <end position="232"/>
    </location>
</feature>
<feature type="domain" description="ABC3 transporter permease C-terminal" evidence="7">
    <location>
        <begin position="685"/>
        <end position="796"/>
    </location>
</feature>
<dbReference type="PANTHER" id="PTHR30572:SF18">
    <property type="entry name" value="ABC-TYPE MACROLIDE FAMILY EXPORT SYSTEM PERMEASE COMPONENT 2"/>
    <property type="match status" value="1"/>
</dbReference>
<keyword evidence="4 6" id="KW-1133">Transmembrane helix</keyword>
<accession>A0A1W1ZCA5</accession>
<organism evidence="9 10">
    <name type="scientific">Moheibacter sediminis</name>
    <dbReference type="NCBI Taxonomy" id="1434700"/>
    <lineage>
        <taxon>Bacteria</taxon>
        <taxon>Pseudomonadati</taxon>
        <taxon>Bacteroidota</taxon>
        <taxon>Flavobacteriia</taxon>
        <taxon>Flavobacteriales</taxon>
        <taxon>Weeksellaceae</taxon>
        <taxon>Moheibacter</taxon>
    </lineage>
</organism>
<dbReference type="Pfam" id="PF12704">
    <property type="entry name" value="MacB_PCD"/>
    <property type="match status" value="2"/>
</dbReference>
<dbReference type="STRING" id="1434700.SAMN06296427_102381"/>
<feature type="transmembrane region" description="Helical" evidence="6">
    <location>
        <begin position="426"/>
        <end position="451"/>
    </location>
</feature>
<dbReference type="InterPro" id="IPR003838">
    <property type="entry name" value="ABC3_permease_C"/>
</dbReference>